<dbReference type="CDD" id="cd04301">
    <property type="entry name" value="NAT_SF"/>
    <property type="match status" value="1"/>
</dbReference>
<dbReference type="PROSITE" id="PS51186">
    <property type="entry name" value="GNAT"/>
    <property type="match status" value="1"/>
</dbReference>
<accession>A0A6J5P1S3</accession>
<gene>
    <name evidence="2" type="ORF">UFOVP824_43</name>
</gene>
<dbReference type="GO" id="GO:0016747">
    <property type="term" value="F:acyltransferase activity, transferring groups other than amino-acyl groups"/>
    <property type="evidence" value="ECO:0007669"/>
    <property type="project" value="InterPro"/>
</dbReference>
<dbReference type="EMBL" id="LR796777">
    <property type="protein sequence ID" value="CAB4165243.1"/>
    <property type="molecule type" value="Genomic_DNA"/>
</dbReference>
<dbReference type="SUPFAM" id="SSF55729">
    <property type="entry name" value="Acyl-CoA N-acyltransferases (Nat)"/>
    <property type="match status" value="1"/>
</dbReference>
<evidence type="ECO:0000313" key="2">
    <source>
        <dbReference type="EMBL" id="CAB4165243.1"/>
    </source>
</evidence>
<dbReference type="InterPro" id="IPR016181">
    <property type="entry name" value="Acyl_CoA_acyltransferase"/>
</dbReference>
<dbReference type="Gene3D" id="3.40.630.30">
    <property type="match status" value="1"/>
</dbReference>
<dbReference type="Pfam" id="PF00583">
    <property type="entry name" value="Acetyltransf_1"/>
    <property type="match status" value="1"/>
</dbReference>
<feature type="domain" description="N-acetyltransferase" evidence="1">
    <location>
        <begin position="2"/>
        <end position="145"/>
    </location>
</feature>
<dbReference type="InterPro" id="IPR000182">
    <property type="entry name" value="GNAT_dom"/>
</dbReference>
<proteinExistence type="predicted"/>
<sequence length="145" mass="16091">MVSIDLADPAVIMPAITGLMIENWSETGFDFEFRPSVDMYRMAVESGVMFALAVTLGSEIIGYCTMMIHPHMHNPSVIIAANDALFVKKEYRGIIGARLIRAAEAESKKRGATRVLWHTRAGTPFADMLSRRGYKPADVVVMKEI</sequence>
<evidence type="ECO:0000259" key="1">
    <source>
        <dbReference type="PROSITE" id="PS51186"/>
    </source>
</evidence>
<organism evidence="2">
    <name type="scientific">uncultured Caudovirales phage</name>
    <dbReference type="NCBI Taxonomy" id="2100421"/>
    <lineage>
        <taxon>Viruses</taxon>
        <taxon>Duplodnaviria</taxon>
        <taxon>Heunggongvirae</taxon>
        <taxon>Uroviricota</taxon>
        <taxon>Caudoviricetes</taxon>
        <taxon>Peduoviridae</taxon>
        <taxon>Maltschvirus</taxon>
        <taxon>Maltschvirus maltsch</taxon>
    </lineage>
</organism>
<name>A0A6J5P1S3_9CAUD</name>
<reference evidence="2" key="1">
    <citation type="submission" date="2020-04" db="EMBL/GenBank/DDBJ databases">
        <authorList>
            <person name="Chiriac C."/>
            <person name="Salcher M."/>
            <person name="Ghai R."/>
            <person name="Kavagutti S V."/>
        </authorList>
    </citation>
    <scope>NUCLEOTIDE SEQUENCE</scope>
</reference>
<protein>
    <submittedName>
        <fullName evidence="2">NAT_SF domain containing protein</fullName>
    </submittedName>
</protein>